<gene>
    <name evidence="1" type="ORF">NCS57_01380400</name>
</gene>
<reference evidence="1" key="1">
    <citation type="submission" date="2022-06" db="EMBL/GenBank/DDBJ databases">
        <title>Fusarium solani species complex genomes reveal bases of compartmentalisation and animal pathogenesis.</title>
        <authorList>
            <person name="Tsai I.J."/>
        </authorList>
    </citation>
    <scope>NUCLEOTIDE SEQUENCE</scope>
    <source>
        <strain evidence="1">Fu6.1</strain>
    </source>
</reference>
<keyword evidence="2" id="KW-1185">Reference proteome</keyword>
<evidence type="ECO:0000313" key="1">
    <source>
        <dbReference type="EMBL" id="KAI8650466.1"/>
    </source>
</evidence>
<name>A0ACC0QCQ4_9HYPO</name>
<dbReference type="EMBL" id="CM046514">
    <property type="protein sequence ID" value="KAI8650466.1"/>
    <property type="molecule type" value="Genomic_DNA"/>
</dbReference>
<comment type="caution">
    <text evidence="1">The sequence shown here is derived from an EMBL/GenBank/DDBJ whole genome shotgun (WGS) entry which is preliminary data.</text>
</comment>
<evidence type="ECO:0000313" key="2">
    <source>
        <dbReference type="Proteomes" id="UP001065298"/>
    </source>
</evidence>
<accession>A0ACC0QCQ4</accession>
<dbReference type="Proteomes" id="UP001065298">
    <property type="component" value="Chromosome 12"/>
</dbReference>
<proteinExistence type="predicted"/>
<sequence>MPSFKSIVTGLVALLAADAVIAGPCRPSLTTTGVSSSSSAPSSSASTDTETYTVSTGTTTSAVTETSTTETLSSTAFTSSETSSSAEPSLSETTTLSSVETASTGTTLTTEIASTTSTIPSTTETATSTELSSTESSTATTTSAEETSTTSSAIASTTTSEAPATLPTIANANFDDNSNGAPWVRTGPASVSNGAVFWKYSEPNVMVMRPYTSIAQEITGLRPGLAYRIRFIYVEFDTPSATAGCKVTASFGGEDIGEVATVPPRTPNNEFEEFVSTVYRPSTTSAELKIAFTCTATSQSNRYYVENVSIEFAE</sequence>
<protein>
    <submittedName>
        <fullName evidence="1">Uncharacterized protein</fullName>
    </submittedName>
</protein>
<organism evidence="1 2">
    <name type="scientific">Fusarium keratoplasticum</name>
    <dbReference type="NCBI Taxonomy" id="1328300"/>
    <lineage>
        <taxon>Eukaryota</taxon>
        <taxon>Fungi</taxon>
        <taxon>Dikarya</taxon>
        <taxon>Ascomycota</taxon>
        <taxon>Pezizomycotina</taxon>
        <taxon>Sordariomycetes</taxon>
        <taxon>Hypocreomycetidae</taxon>
        <taxon>Hypocreales</taxon>
        <taxon>Nectriaceae</taxon>
        <taxon>Fusarium</taxon>
        <taxon>Fusarium solani species complex</taxon>
    </lineage>
</organism>